<name>A0ABV2GBD5_9BACL</name>
<reference evidence="1 2" key="1">
    <citation type="submission" date="2024-06" db="EMBL/GenBank/DDBJ databases">
        <title>Genomic Encyclopedia of Type Strains, Phase IV (KMG-IV): sequencing the most valuable type-strain genomes for metagenomic binning, comparative biology and taxonomic classification.</title>
        <authorList>
            <person name="Goeker M."/>
        </authorList>
    </citation>
    <scope>NUCLEOTIDE SEQUENCE [LARGE SCALE GENOMIC DNA]</scope>
    <source>
        <strain evidence="1 2">DSM 26128</strain>
    </source>
</reference>
<dbReference type="InterPro" id="IPR011094">
    <property type="entry name" value="Uncharacterised_LppY/LpqO"/>
</dbReference>
<dbReference type="Proteomes" id="UP001549099">
    <property type="component" value="Unassembled WGS sequence"/>
</dbReference>
<dbReference type="Pfam" id="PF07485">
    <property type="entry name" value="DUF1529"/>
    <property type="match status" value="1"/>
</dbReference>
<dbReference type="EMBL" id="JBEPLW010000009">
    <property type="protein sequence ID" value="MET3575600.1"/>
    <property type="molecule type" value="Genomic_DNA"/>
</dbReference>
<evidence type="ECO:0000313" key="1">
    <source>
        <dbReference type="EMBL" id="MET3575600.1"/>
    </source>
</evidence>
<gene>
    <name evidence="1" type="ORF">ABID49_001505</name>
</gene>
<comment type="caution">
    <text evidence="1">The sequence shown here is derived from an EMBL/GenBank/DDBJ whole genome shotgun (WGS) entry which is preliminary data.</text>
</comment>
<protein>
    <recommendedName>
        <fullName evidence="3">Methyltransferase</fullName>
    </recommendedName>
</protein>
<evidence type="ECO:0008006" key="3">
    <source>
        <dbReference type="Google" id="ProtNLM"/>
    </source>
</evidence>
<proteinExistence type="predicted"/>
<sequence>MFADESLCREFAQILNGSGKQENGTCSVSLHRTFGATVQGKKSTQVMPAGVSFESLDQRGNALNLAEVAVLQEEIPAFIQALSQYGLIISAVHNHWLFTKPLIMYVHVQSVEPPLDFARKMAYAFQFLSSAPVRGNE</sequence>
<keyword evidence="2" id="KW-1185">Reference proteome</keyword>
<evidence type="ECO:0000313" key="2">
    <source>
        <dbReference type="Proteomes" id="UP001549099"/>
    </source>
</evidence>
<organism evidence="1 2">
    <name type="scientific">Bhargavaea ullalensis</name>
    <dbReference type="NCBI Taxonomy" id="1265685"/>
    <lineage>
        <taxon>Bacteria</taxon>
        <taxon>Bacillati</taxon>
        <taxon>Bacillota</taxon>
        <taxon>Bacilli</taxon>
        <taxon>Bacillales</taxon>
        <taxon>Caryophanaceae</taxon>
        <taxon>Bhargavaea</taxon>
    </lineage>
</organism>
<accession>A0ABV2GBD5</accession>